<feature type="compositionally biased region" description="Low complexity" evidence="1">
    <location>
        <begin position="2547"/>
        <end position="2558"/>
    </location>
</feature>
<evidence type="ECO:0008006" key="6">
    <source>
        <dbReference type="Google" id="ProtNLM"/>
    </source>
</evidence>
<evidence type="ECO:0000256" key="1">
    <source>
        <dbReference type="SAM" id="MobiDB-lite"/>
    </source>
</evidence>
<dbReference type="InterPro" id="IPR050865">
    <property type="entry name" value="BEACH_Domain"/>
</dbReference>
<dbReference type="PANTHER" id="PTHR13743:SF112">
    <property type="entry name" value="BEACH DOMAIN-CONTAINING PROTEIN"/>
    <property type="match status" value="1"/>
</dbReference>
<dbReference type="EMBL" id="JAPFFF010000029">
    <property type="protein sequence ID" value="KAK8846344.1"/>
    <property type="molecule type" value="Genomic_DNA"/>
</dbReference>
<sequence>MDDNNEPIDFDESTLTITNKKWELKAKPSKELIQEILTIFSMPTLPSSPITTIDQILTRSILSNKLDDDALMVAAILLNFQTCIKIPIDEKTQLGEVLRKMIGFGFFSSQLYESPDFSNELHSLILFVSNHLKKSNLNIPQCSMATAFLLSCISPHVSKISLFNNLNGLQDILDIYLTKKVINDHIIPFFFDFFLSVFLSLTLDKELEPNEFQLFSTLTKILASTIMTGISFNFDYISLTKKILEYLSNHYLKITTRDELFNLIISLSSKYEESYAIIVEPSNSSKISTFISDYLKLIDFGYDLKKGSNPINLDTKATNWFISSSQTEFFPPFKIKNENSGYETIDFFEYNERNEVININAIPEPGELEPIKKVEKISMMLQGLIQRISNLCRSFSIQKNQVNHIQFLSSFLRSEGARIPIGAFFIDLWAKNISFIQPNTVAESFHNVKFYQTSLELAFFDYDDIHMKTFISSFILFIASFSSNVFSYIVDLINVFQNAIISVKLCPEICDLIVKCSVINPKSFVTAMKCSNFDILMADDLYFYLNNCNNIEATERSRDDSLRLLENYKLLLRFLIDLCHEPSVLKHLFSKNEFLLSILAQFFCPSTAEFSYLIISSFLKSDQLMNELRNQEVASPILRTIFKFFATKLFKTQGMPACVLNFVIQFCSLGFEKIEGQFGLIFEESHFFDIVVNLAIEQNLPNSIEGILNLFVQVTTSKKCSITPNIELFLKLGPMIRSRDDISVVDFLLKIIFNDDLKMTKSRKIVNPGPLSLLFQLFRDDKEKFKNFLKFVRECFEISKNETVQTDFTSQLIRYLHEYRDKTEKDEEFELVLDFLKDIMSISITQKDLLSFFQLFTSTKDNIRPFFTGDLIKALTSSIHNYQVTSRSFFSLDSKGQIILPPIPPEVLNSDFSIIMKIELHDRTGSIFKFRNPATKDEIELSFTEDKFLSLNNVQKETTLITGKLIRLTFSSIKNEYFLYVNYQNEPLIRIDMKPEERKKGSYKTGFNENIVGQELDANIEFIRIVYTNKNIKNDILYEFKAASFYKNLAIYRDEVARFECPIIHLPPSLLEVLVSIGGVQVILPIFNQIEQPTNATKPDPNENLLVLALNLLSTIFSKSRQLQVDFYSIDGFKLVSELLTMISINKFTKPVFDEIFHLFSIIVEPELQNQMIESIFFDLGTWVYIPDILPLFFDYCFRLLITCSKKNRTFVNYSSLNIKNLLFLIRCHLFASTNTNDSICLSSTEKKTFTGDTFAERQTVKKLRDNFMIFISELCSIACNSEDIHTILFFCLDDQDEIFQRSSFTLLRTIMLKKNHKLNNFIISKIPYKMLIELLRNKENRKTSSQLLLFLSEAVSSKYIQNNYKKLIIAKTLVELNLFPIAILYLKQIFQKTAGDFHIILTLNLLSLLLESNQKAPVINAKYPKNQTTTTNATENQTENPTENPETSENTNSNDAPIMMSDEDVMKQIVLIYKELTSSISVEEFIENEIFFIIFLLHAFLDKKKYETIFEDLLNLTMNLWVKKLNDPFGFLHKLIETIEWRSKNDYSDFLRHIYMSSINHDFQKSSIESITNVVHRFLFEIPSFDSYSSLFRFPQPTKPLTFQEIFLLANNDSIPFTATYHYSLRVNDNCKWLDFELANLIFEKYLNNNSSTCKTIVLEQLAYIIGNGINNKKFFDNVGKFIEMIKIVKNPKSDTESSLSKSRRNAIIILFGSISREILHGNFNEKNDEVTIDQLTEVFKTSLESLHNEVSIILKEKNELSNDLNVYLSSFATLITKVESDYENRLSSTNNNNIDLPSANSSNISLDQDNVDCLLGTYTTANDPNYVYADLSILEANKKMNINIEQYRASLSNYATARRKQKLQSLKRYKQLYSQLNSENGPWMSPENPPELHYKLFNTLTRSLLVPNLKYNDHKEASLARDLGSYENAQAIVKEQIAKMKMQTFSTDFSLVDFKDEDEGQEKNEDDSANSRKQQSNSNNEKDLMICQSQIVTPRKLHSGDLNLTIRSIIFNSKNKYVRIRLNKIKKIMLRRYLMVDTAIEIFTTYSKVYFINFINAQERLKFLNKVSSLKVPNIKFIQKKWDDTKALLKKLIKKWQDGLISNFDYLMKINILAGRSFNDLSQYPVFPWVIKDYTSDELDLNNHEIYRCFSKPIGAIGQQRLALMREKMELGVGEETKYLYGALYSSPAVVIGYLIRMEPFTSLHVQLQSNRFDVADRLFISIPGAYESVTTSQMDFRELIPEFFILPDFLRNDNKFDLGISIASGNRVDDVILPPWCSSPREFIEINRRALESNFVTMNIHQWIDLIFGPHSRAPLSFEVDNVFSPAFYETALEGADERQVTYLKECAACFGCACLQIFDDYPEGLAVSINRKSFIGVPKSHSKIGEFVGKPIVALNSDKSDTVAVTNDLHFLLNENKGRLSCAIPPSIADRASPFISINGKRNVAVALKWSNAVNVYHLRSNNNVVCEPSPFDSLPMSFTSSNNVVTAISISNNFLAVAFSDFTLRVFKITNKPPNSIPLTGLSSLSSSGNFSQISLSSTTGPSAALPTTSSSSIQTNHSNPQSAILPPQISQGLSGTPNSIPALNQSQNPSNMIQADVDTSVGVAVAVGSAAAVDSTEMNINSLAMKRQVCFLTKHTHSILFTTVSEKVGAVYSISSDGFLSSMSLNQGGRYLRGVETGFYEPTNFIISRLGFIVVAFNGPDSANIVVYDQNLEKIVSTFHEAAVETWTVADRGGEEMLLVVNKGTGNNEIEFMRLPFLEKQKKSFATQGHVTAISFVKKPTPKIALGYASGVIEYANLE</sequence>
<dbReference type="InterPro" id="IPR000409">
    <property type="entry name" value="BEACH_dom"/>
</dbReference>
<dbReference type="InterPro" id="IPR011993">
    <property type="entry name" value="PH-like_dom_sf"/>
</dbReference>
<dbReference type="SUPFAM" id="SSF50978">
    <property type="entry name" value="WD40 repeat-like"/>
    <property type="match status" value="1"/>
</dbReference>
<dbReference type="InterPro" id="IPR036372">
    <property type="entry name" value="BEACH_dom_sf"/>
</dbReference>
<dbReference type="CDD" id="cd06071">
    <property type="entry name" value="Beach"/>
    <property type="match status" value="1"/>
</dbReference>
<dbReference type="InterPro" id="IPR023362">
    <property type="entry name" value="PH-BEACH_dom"/>
</dbReference>
<keyword evidence="5" id="KW-1185">Reference proteome</keyword>
<feature type="region of interest" description="Disordered" evidence="1">
    <location>
        <begin position="1423"/>
        <end position="1458"/>
    </location>
</feature>
<evidence type="ECO:0000259" key="3">
    <source>
        <dbReference type="PROSITE" id="PS51783"/>
    </source>
</evidence>
<dbReference type="PROSITE" id="PS51783">
    <property type="entry name" value="PH_BEACH"/>
    <property type="match status" value="1"/>
</dbReference>
<dbReference type="Proteomes" id="UP001470230">
    <property type="component" value="Unassembled WGS sequence"/>
</dbReference>
<feature type="compositionally biased region" description="Low complexity" evidence="1">
    <location>
        <begin position="1427"/>
        <end position="1455"/>
    </location>
</feature>
<accession>A0ABR2HHZ8</accession>
<feature type="compositionally biased region" description="Acidic residues" evidence="1">
    <location>
        <begin position="1959"/>
        <end position="1970"/>
    </location>
</feature>
<dbReference type="InterPro" id="IPR031570">
    <property type="entry name" value="NBEA/BDCP_DUF4704"/>
</dbReference>
<feature type="region of interest" description="Disordered" evidence="1">
    <location>
        <begin position="1959"/>
        <end position="1982"/>
    </location>
</feature>
<evidence type="ECO:0000259" key="2">
    <source>
        <dbReference type="PROSITE" id="PS50197"/>
    </source>
</evidence>
<reference evidence="4 5" key="1">
    <citation type="submission" date="2024-04" db="EMBL/GenBank/DDBJ databases">
        <title>Tritrichomonas musculus Genome.</title>
        <authorList>
            <person name="Alves-Ferreira E."/>
            <person name="Grigg M."/>
            <person name="Lorenzi H."/>
            <person name="Galac M."/>
        </authorList>
    </citation>
    <scope>NUCLEOTIDE SEQUENCE [LARGE SCALE GENOMIC DNA]</scope>
    <source>
        <strain evidence="4 5">EAF2021</strain>
    </source>
</reference>
<feature type="domain" description="BEACH-type PH" evidence="3">
    <location>
        <begin position="1962"/>
        <end position="2070"/>
    </location>
</feature>
<feature type="compositionally biased region" description="Polar residues" evidence="1">
    <location>
        <begin position="2559"/>
        <end position="2576"/>
    </location>
</feature>
<dbReference type="SMART" id="SM01026">
    <property type="entry name" value="Beach"/>
    <property type="match status" value="1"/>
</dbReference>
<dbReference type="Gene3D" id="1.10.1540.10">
    <property type="entry name" value="BEACH domain"/>
    <property type="match status" value="1"/>
</dbReference>
<dbReference type="Pfam" id="PF02138">
    <property type="entry name" value="Beach"/>
    <property type="match status" value="1"/>
</dbReference>
<dbReference type="SUPFAM" id="SSF50729">
    <property type="entry name" value="PH domain-like"/>
    <property type="match status" value="1"/>
</dbReference>
<comment type="caution">
    <text evidence="4">The sequence shown here is derived from an EMBL/GenBank/DDBJ whole genome shotgun (WGS) entry which is preliminary data.</text>
</comment>
<evidence type="ECO:0000313" key="5">
    <source>
        <dbReference type="Proteomes" id="UP001470230"/>
    </source>
</evidence>
<gene>
    <name evidence="4" type="ORF">M9Y10_020354</name>
</gene>
<dbReference type="Gene3D" id="2.30.29.30">
    <property type="entry name" value="Pleckstrin-homology domain (PH domain)/Phosphotyrosine-binding domain (PTB)"/>
    <property type="match status" value="1"/>
</dbReference>
<dbReference type="SUPFAM" id="SSF81837">
    <property type="entry name" value="BEACH domain"/>
    <property type="match status" value="1"/>
</dbReference>
<dbReference type="PROSITE" id="PS50197">
    <property type="entry name" value="BEACH"/>
    <property type="match status" value="1"/>
</dbReference>
<dbReference type="PANTHER" id="PTHR13743">
    <property type="entry name" value="BEIGE/BEACH-RELATED"/>
    <property type="match status" value="1"/>
</dbReference>
<proteinExistence type="predicted"/>
<name>A0ABR2HHZ8_9EUKA</name>
<organism evidence="4 5">
    <name type="scientific">Tritrichomonas musculus</name>
    <dbReference type="NCBI Taxonomy" id="1915356"/>
    <lineage>
        <taxon>Eukaryota</taxon>
        <taxon>Metamonada</taxon>
        <taxon>Parabasalia</taxon>
        <taxon>Tritrichomonadida</taxon>
        <taxon>Tritrichomonadidae</taxon>
        <taxon>Tritrichomonas</taxon>
    </lineage>
</organism>
<dbReference type="Pfam" id="PF14844">
    <property type="entry name" value="PH_BEACH"/>
    <property type="match status" value="1"/>
</dbReference>
<protein>
    <recommendedName>
        <fullName evidence="6">BEACH domain-containing protein</fullName>
    </recommendedName>
</protein>
<feature type="region of interest" description="Disordered" evidence="1">
    <location>
        <begin position="2547"/>
        <end position="2576"/>
    </location>
</feature>
<dbReference type="InterPro" id="IPR036322">
    <property type="entry name" value="WD40_repeat_dom_sf"/>
</dbReference>
<feature type="domain" description="BEACH" evidence="2">
    <location>
        <begin position="2083"/>
        <end position="2375"/>
    </location>
</feature>
<dbReference type="Pfam" id="PF15787">
    <property type="entry name" value="DUF4704"/>
    <property type="match status" value="1"/>
</dbReference>
<evidence type="ECO:0000313" key="4">
    <source>
        <dbReference type="EMBL" id="KAK8846344.1"/>
    </source>
</evidence>